<organism evidence="14 15">
    <name type="scientific">Pythium insidiosum</name>
    <name type="common">Pythiosis disease agent</name>
    <dbReference type="NCBI Taxonomy" id="114742"/>
    <lineage>
        <taxon>Eukaryota</taxon>
        <taxon>Sar</taxon>
        <taxon>Stramenopiles</taxon>
        <taxon>Oomycota</taxon>
        <taxon>Peronosporomycetes</taxon>
        <taxon>Pythiales</taxon>
        <taxon>Pythiaceae</taxon>
        <taxon>Pythium</taxon>
    </lineage>
</organism>
<accession>A0AAD5Q7R8</accession>
<dbReference type="FunFam" id="3.30.2160.10:FF:000001">
    <property type="entry name" value="E3 ubiquitin-protein ligase NEDD4-like"/>
    <property type="match status" value="1"/>
</dbReference>
<dbReference type="GO" id="GO:0061630">
    <property type="term" value="F:ubiquitin protein ligase activity"/>
    <property type="evidence" value="ECO:0007669"/>
    <property type="project" value="UniProtKB-EC"/>
</dbReference>
<dbReference type="Gene3D" id="3.30.2160.10">
    <property type="entry name" value="Hect, E3 ligase catalytic domain"/>
    <property type="match status" value="1"/>
</dbReference>
<keyword evidence="5" id="KW-0479">Metal-binding</keyword>
<dbReference type="PROSITE" id="PS50199">
    <property type="entry name" value="ZF_RANBP2_2"/>
    <property type="match status" value="1"/>
</dbReference>
<dbReference type="PANTHER" id="PTHR11254">
    <property type="entry name" value="HECT DOMAIN UBIQUITIN-PROTEIN LIGASE"/>
    <property type="match status" value="1"/>
</dbReference>
<dbReference type="Gene3D" id="2.30.30.380">
    <property type="entry name" value="Zn-finger domain of Sec23/24"/>
    <property type="match status" value="1"/>
</dbReference>
<protein>
    <recommendedName>
        <fullName evidence="3">HECT-type E3 ubiquitin transferase</fullName>
        <ecNumber evidence="3">2.3.2.26</ecNumber>
    </recommendedName>
</protein>
<proteinExistence type="predicted"/>
<evidence type="ECO:0000313" key="14">
    <source>
        <dbReference type="EMBL" id="KAJ0399090.1"/>
    </source>
</evidence>
<keyword evidence="6 10" id="KW-0863">Zinc-finger</keyword>
<keyword evidence="11" id="KW-1133">Transmembrane helix</keyword>
<dbReference type="Gene3D" id="3.30.2410.10">
    <property type="entry name" value="Hect, E3 ligase catalytic domain"/>
    <property type="match status" value="1"/>
</dbReference>
<keyword evidence="11" id="KW-0472">Membrane</keyword>
<evidence type="ECO:0000313" key="15">
    <source>
        <dbReference type="Proteomes" id="UP001209570"/>
    </source>
</evidence>
<evidence type="ECO:0000256" key="8">
    <source>
        <dbReference type="ARBA" id="ARBA00022833"/>
    </source>
</evidence>
<evidence type="ECO:0000256" key="7">
    <source>
        <dbReference type="ARBA" id="ARBA00022786"/>
    </source>
</evidence>
<dbReference type="GO" id="GO:0016567">
    <property type="term" value="P:protein ubiquitination"/>
    <property type="evidence" value="ECO:0007669"/>
    <property type="project" value="TreeGrafter"/>
</dbReference>
<evidence type="ECO:0000256" key="3">
    <source>
        <dbReference type="ARBA" id="ARBA00012485"/>
    </source>
</evidence>
<dbReference type="SUPFAM" id="SSF90209">
    <property type="entry name" value="Ran binding protein zinc finger-like"/>
    <property type="match status" value="1"/>
</dbReference>
<dbReference type="GO" id="GO:0005737">
    <property type="term" value="C:cytoplasm"/>
    <property type="evidence" value="ECO:0007669"/>
    <property type="project" value="TreeGrafter"/>
</dbReference>
<dbReference type="FunFam" id="3.30.2410.10:FF:000009">
    <property type="entry name" value="Probable E3 ubiquitin-protein ligase HECTD2"/>
    <property type="match status" value="1"/>
</dbReference>
<feature type="active site" description="Glycyl thioester intermediate" evidence="9">
    <location>
        <position position="644"/>
    </location>
</feature>
<keyword evidence="11" id="KW-0812">Transmembrane</keyword>
<keyword evidence="15" id="KW-1185">Reference proteome</keyword>
<keyword evidence="4" id="KW-0808">Transferase</keyword>
<dbReference type="GO" id="GO:0006511">
    <property type="term" value="P:ubiquitin-dependent protein catabolic process"/>
    <property type="evidence" value="ECO:0007669"/>
    <property type="project" value="TreeGrafter"/>
</dbReference>
<evidence type="ECO:0000256" key="2">
    <source>
        <dbReference type="ARBA" id="ARBA00004906"/>
    </source>
</evidence>
<comment type="catalytic activity">
    <reaction evidence="1">
        <text>S-ubiquitinyl-[E2 ubiquitin-conjugating enzyme]-L-cysteine + [acceptor protein]-L-lysine = [E2 ubiquitin-conjugating enzyme]-L-cysteine + N(6)-ubiquitinyl-[acceptor protein]-L-lysine.</text>
        <dbReference type="EC" id="2.3.2.26"/>
    </reaction>
</comment>
<dbReference type="InterPro" id="IPR036443">
    <property type="entry name" value="Znf_RanBP2_sf"/>
</dbReference>
<dbReference type="PANTHER" id="PTHR11254:SF440">
    <property type="entry name" value="E3 UBIQUITIN-PROTEIN LIGASE NEDD-4"/>
    <property type="match status" value="1"/>
</dbReference>
<dbReference type="InterPro" id="IPR000569">
    <property type="entry name" value="HECT_dom"/>
</dbReference>
<dbReference type="CDD" id="cd00078">
    <property type="entry name" value="HECTc"/>
    <property type="match status" value="1"/>
</dbReference>
<evidence type="ECO:0000259" key="13">
    <source>
        <dbReference type="PROSITE" id="PS50237"/>
    </source>
</evidence>
<name>A0AAD5Q7R8_PYTIN</name>
<evidence type="ECO:0000256" key="1">
    <source>
        <dbReference type="ARBA" id="ARBA00000885"/>
    </source>
</evidence>
<evidence type="ECO:0000256" key="9">
    <source>
        <dbReference type="PROSITE-ProRule" id="PRU00104"/>
    </source>
</evidence>
<feature type="domain" description="HECT" evidence="13">
    <location>
        <begin position="328"/>
        <end position="677"/>
    </location>
</feature>
<comment type="caution">
    <text evidence="14">The sequence shown here is derived from an EMBL/GenBank/DDBJ whole genome shotgun (WGS) entry which is preliminary data.</text>
</comment>
<dbReference type="InterPro" id="IPR001876">
    <property type="entry name" value="Znf_RanBP2"/>
</dbReference>
<dbReference type="AlphaFoldDB" id="A0AAD5Q7R8"/>
<sequence length="677" mass="77469">MADPYSSASANNGGSDIDSIVVSLRWLLIACGIVLVVLLGCLFYCCWKRSSDDDEAAVRASMMENLLRRENLESTFMEADEKDAWQCVVCAYTNAPTRQSCLMCGTNVGFLMSSNRTGHSTATLTRRPSARTFLGNEDDKEVEADLRARQRALFKRRMNSMATRRNLTQRQRGAFRRRIWARKQNPDGKFLWVRMDSVDDVEAQLQSLSSRSNTSFLKSGPSGERIGDVHLKSQGFVWQYDECGRLQWTQANEVAIDMESFEDMSKVFREHEELDLEGIMALDFRRKKQWFLVRLSRIATPVTEAVSKLVLSRENMLEDSVEKLSMCSTKALHTYLKITFAGEPGIDAGGLLREWFGLICKELFSEKMGLFVPTKGEDMSYWINPLSGEHQEKHLQYFRFAGVLIGKALFEGLVLDAHLALPLLKHILGVPISFSDLEFLDEDLHRNCQWLKQNTQVENLCLTFSVMLENGQEVDLKENGRNIDVTDENKEEYLQLVLQHRMLASISDQLQEFLTGIYDVVPKTLLSVFDYQELELMLCGIPTIDTKDWRDHSRVRYLKEEDNKHGKISVESQDKVIAWFWEVIEELAPEERARLLQFTTGTSRVPVEGFKGLTSSSGIIHPFTIQLLPRGRDPSALFPKAHTCFNRIDLPLYRDRDELDTYLSMVCEMEILGFGLE</sequence>
<dbReference type="EMBL" id="JAKCXM010000194">
    <property type="protein sequence ID" value="KAJ0399090.1"/>
    <property type="molecule type" value="Genomic_DNA"/>
</dbReference>
<dbReference type="InterPro" id="IPR035983">
    <property type="entry name" value="Hect_E3_ubiquitin_ligase"/>
</dbReference>
<dbReference type="SMART" id="SM00119">
    <property type="entry name" value="HECTc"/>
    <property type="match status" value="1"/>
</dbReference>
<feature type="transmembrane region" description="Helical" evidence="11">
    <location>
        <begin position="26"/>
        <end position="47"/>
    </location>
</feature>
<evidence type="ECO:0000256" key="6">
    <source>
        <dbReference type="ARBA" id="ARBA00022771"/>
    </source>
</evidence>
<keyword evidence="8" id="KW-0862">Zinc</keyword>
<evidence type="ECO:0000256" key="5">
    <source>
        <dbReference type="ARBA" id="ARBA00022723"/>
    </source>
</evidence>
<dbReference type="Gene3D" id="3.90.1750.10">
    <property type="entry name" value="Hect, E3 ligase catalytic domains"/>
    <property type="match status" value="1"/>
</dbReference>
<dbReference type="Proteomes" id="UP001209570">
    <property type="component" value="Unassembled WGS sequence"/>
</dbReference>
<evidence type="ECO:0000256" key="11">
    <source>
        <dbReference type="SAM" id="Phobius"/>
    </source>
</evidence>
<dbReference type="EC" id="2.3.2.26" evidence="3"/>
<dbReference type="GO" id="GO:0008270">
    <property type="term" value="F:zinc ion binding"/>
    <property type="evidence" value="ECO:0007669"/>
    <property type="project" value="UniProtKB-KW"/>
</dbReference>
<dbReference type="PROSITE" id="PS01358">
    <property type="entry name" value="ZF_RANBP2_1"/>
    <property type="match status" value="1"/>
</dbReference>
<keyword evidence="7 9" id="KW-0833">Ubl conjugation pathway</keyword>
<comment type="pathway">
    <text evidence="2">Protein modification; protein ubiquitination.</text>
</comment>
<evidence type="ECO:0000259" key="12">
    <source>
        <dbReference type="PROSITE" id="PS50199"/>
    </source>
</evidence>
<reference evidence="14" key="1">
    <citation type="submission" date="2021-12" db="EMBL/GenBank/DDBJ databases">
        <title>Prjna785345.</title>
        <authorList>
            <person name="Rujirawat T."/>
            <person name="Krajaejun T."/>
        </authorList>
    </citation>
    <scope>NUCLEOTIDE SEQUENCE</scope>
    <source>
        <strain evidence="14">Pi057C3</strain>
    </source>
</reference>
<dbReference type="Pfam" id="PF00632">
    <property type="entry name" value="HECT"/>
    <property type="match status" value="1"/>
</dbReference>
<feature type="domain" description="RanBP2-type" evidence="12">
    <location>
        <begin position="81"/>
        <end position="106"/>
    </location>
</feature>
<dbReference type="PROSITE" id="PS50237">
    <property type="entry name" value="HECT"/>
    <property type="match status" value="1"/>
</dbReference>
<dbReference type="SUPFAM" id="SSF56204">
    <property type="entry name" value="Hect, E3 ligase catalytic domain"/>
    <property type="match status" value="1"/>
</dbReference>
<evidence type="ECO:0000256" key="4">
    <source>
        <dbReference type="ARBA" id="ARBA00022679"/>
    </source>
</evidence>
<dbReference type="InterPro" id="IPR050409">
    <property type="entry name" value="E3_ubiq-protein_ligase"/>
</dbReference>
<gene>
    <name evidence="14" type="ORF">P43SY_006068</name>
</gene>
<evidence type="ECO:0000256" key="10">
    <source>
        <dbReference type="PROSITE-ProRule" id="PRU00322"/>
    </source>
</evidence>